<gene>
    <name evidence="1" type="ORF">DXD67_14415</name>
</gene>
<reference evidence="1 2" key="1">
    <citation type="submission" date="2018-08" db="EMBL/GenBank/DDBJ databases">
        <title>A genome reference for cultivated species of the human gut microbiota.</title>
        <authorList>
            <person name="Zou Y."/>
            <person name="Xue W."/>
            <person name="Luo G."/>
        </authorList>
    </citation>
    <scope>NUCLEOTIDE SEQUENCE [LARGE SCALE GENOMIC DNA]</scope>
    <source>
        <strain evidence="1 2">TM07-19</strain>
    </source>
</reference>
<dbReference type="Proteomes" id="UP000260655">
    <property type="component" value="Unassembled WGS sequence"/>
</dbReference>
<dbReference type="RefSeq" id="WP_006426197.1">
    <property type="nucleotide sequence ID" value="NZ_QSOV01000022.1"/>
</dbReference>
<name>A0A3E4GLR4_9FIRM</name>
<dbReference type="GeneID" id="93136275"/>
<comment type="caution">
    <text evidence="1">The sequence shown here is derived from an EMBL/GenBank/DDBJ whole genome shotgun (WGS) entry which is preliminary data.</text>
</comment>
<evidence type="ECO:0000313" key="1">
    <source>
        <dbReference type="EMBL" id="RGJ20789.1"/>
    </source>
</evidence>
<dbReference type="EMBL" id="QSOV01000022">
    <property type="protein sequence ID" value="RGJ20789.1"/>
    <property type="molecule type" value="Genomic_DNA"/>
</dbReference>
<organism evidence="1 2">
    <name type="scientific">Coprococcus comes</name>
    <dbReference type="NCBI Taxonomy" id="410072"/>
    <lineage>
        <taxon>Bacteria</taxon>
        <taxon>Bacillati</taxon>
        <taxon>Bacillota</taxon>
        <taxon>Clostridia</taxon>
        <taxon>Lachnospirales</taxon>
        <taxon>Lachnospiraceae</taxon>
        <taxon>Coprococcus</taxon>
    </lineage>
</organism>
<proteinExistence type="predicted"/>
<dbReference type="AlphaFoldDB" id="A0A3E4GLR4"/>
<accession>A0A3E4GLR4</accession>
<evidence type="ECO:0000313" key="2">
    <source>
        <dbReference type="Proteomes" id="UP000260655"/>
    </source>
</evidence>
<protein>
    <submittedName>
        <fullName evidence="1">Uncharacterized protein</fullName>
    </submittedName>
</protein>
<sequence length="320" mass="36783">MNGILKLAKKYSKQYHLSLLPCEDSNNLLCNLNFLYDEKWENQNSYPYEILTYLFDSYYVLPQRPDLAALFCWQAINHSYYVQQLGDNSIGFCVDTKGVELVREALLAEWNNRYKAILEPFLLKLPMKTFHYVASYLLKGYAMESAGIAEKYRASSYKSLKGKIPVLSDILINSYGNVYNQIANPVVVGNKVDLGIDNLNKEKSRAITHSFATKLRKLVKGDEVEITFSDIARTKKRYSFTEEERLSFVLFGILYASRCNNFHGNVAARMNSINANKETFEMYTDIFLTEYIILAIHMHSQGILSDAALDKVKRNVELMI</sequence>